<evidence type="ECO:0000313" key="3">
    <source>
        <dbReference type="Proteomes" id="UP000827892"/>
    </source>
</evidence>
<feature type="region of interest" description="Disordered" evidence="1">
    <location>
        <begin position="50"/>
        <end position="72"/>
    </location>
</feature>
<dbReference type="EMBL" id="CP090892">
    <property type="protein sequence ID" value="ULU08547.1"/>
    <property type="molecule type" value="Genomic_DNA"/>
</dbReference>
<name>A0AAE9DNM6_CAEBR</name>
<feature type="compositionally biased region" description="Basic residues" evidence="1">
    <location>
        <begin position="57"/>
        <end position="72"/>
    </location>
</feature>
<proteinExistence type="predicted"/>
<evidence type="ECO:0000313" key="2">
    <source>
        <dbReference type="EMBL" id="ULU08547.1"/>
    </source>
</evidence>
<protein>
    <submittedName>
        <fullName evidence="2">Uncharacterized protein</fullName>
    </submittedName>
</protein>
<reference evidence="2 3" key="1">
    <citation type="submission" date="2022-05" db="EMBL/GenBank/DDBJ databases">
        <title>Chromosome-level reference genomes for two strains of Caenorhabditis briggsae: an improved platform for comparative genomics.</title>
        <authorList>
            <person name="Stevens L."/>
            <person name="Andersen E.C."/>
        </authorList>
    </citation>
    <scope>NUCLEOTIDE SEQUENCE [LARGE SCALE GENOMIC DNA]</scope>
    <source>
        <strain evidence="2">QX1410_ONT</strain>
        <tissue evidence="2">Whole-organism</tissue>
    </source>
</reference>
<dbReference type="AlphaFoldDB" id="A0AAE9DNM6"/>
<gene>
    <name evidence="2" type="ORF">L3Y34_019625</name>
</gene>
<evidence type="ECO:0000256" key="1">
    <source>
        <dbReference type="SAM" id="MobiDB-lite"/>
    </source>
</evidence>
<accession>A0AAE9DNM6</accession>
<dbReference type="Proteomes" id="UP000827892">
    <property type="component" value="Chromosome II"/>
</dbReference>
<organism evidence="2 3">
    <name type="scientific">Caenorhabditis briggsae</name>
    <dbReference type="NCBI Taxonomy" id="6238"/>
    <lineage>
        <taxon>Eukaryota</taxon>
        <taxon>Metazoa</taxon>
        <taxon>Ecdysozoa</taxon>
        <taxon>Nematoda</taxon>
        <taxon>Chromadorea</taxon>
        <taxon>Rhabditida</taxon>
        <taxon>Rhabditina</taxon>
        <taxon>Rhabditomorpha</taxon>
        <taxon>Rhabditoidea</taxon>
        <taxon>Rhabditidae</taxon>
        <taxon>Peloderinae</taxon>
        <taxon>Caenorhabditis</taxon>
    </lineage>
</organism>
<sequence>MPTCEIVVQTTETKGTMTTALENELLLAPNQKDHPKNLRGIITPRSQKLLRRNASFNHHKRKKKSWISQRWK</sequence>